<organism evidence="10 11">
    <name type="scientific">Phreatobacter aquaticus</name>
    <dbReference type="NCBI Taxonomy" id="2570229"/>
    <lineage>
        <taxon>Bacteria</taxon>
        <taxon>Pseudomonadati</taxon>
        <taxon>Pseudomonadota</taxon>
        <taxon>Alphaproteobacteria</taxon>
        <taxon>Hyphomicrobiales</taxon>
        <taxon>Phreatobacteraceae</taxon>
        <taxon>Phreatobacter</taxon>
    </lineage>
</organism>
<dbReference type="PANTHER" id="PTHR33908">
    <property type="entry name" value="MANNOSYLTRANSFERASE YKCB-RELATED"/>
    <property type="match status" value="1"/>
</dbReference>
<evidence type="ECO:0000259" key="9">
    <source>
        <dbReference type="Pfam" id="PF13231"/>
    </source>
</evidence>
<evidence type="ECO:0000256" key="1">
    <source>
        <dbReference type="ARBA" id="ARBA00004651"/>
    </source>
</evidence>
<dbReference type="Pfam" id="PF13231">
    <property type="entry name" value="PMT_2"/>
    <property type="match status" value="1"/>
</dbReference>
<evidence type="ECO:0000256" key="4">
    <source>
        <dbReference type="ARBA" id="ARBA00022679"/>
    </source>
</evidence>
<feature type="transmembrane region" description="Helical" evidence="8">
    <location>
        <begin position="50"/>
        <end position="68"/>
    </location>
</feature>
<keyword evidence="6 8" id="KW-1133">Transmembrane helix</keyword>
<proteinExistence type="predicted"/>
<evidence type="ECO:0000256" key="2">
    <source>
        <dbReference type="ARBA" id="ARBA00022475"/>
    </source>
</evidence>
<dbReference type="Proteomes" id="UP000298588">
    <property type="component" value="Chromosome"/>
</dbReference>
<gene>
    <name evidence="10" type="ORF">E8L99_11020</name>
</gene>
<name>A0A4D7QLK5_9HYPH</name>
<feature type="transmembrane region" description="Helical" evidence="8">
    <location>
        <begin position="472"/>
        <end position="489"/>
    </location>
</feature>
<evidence type="ECO:0000313" key="11">
    <source>
        <dbReference type="Proteomes" id="UP000298588"/>
    </source>
</evidence>
<dbReference type="KEGG" id="paqt:E8L99_11020"/>
<evidence type="ECO:0000256" key="8">
    <source>
        <dbReference type="SAM" id="Phobius"/>
    </source>
</evidence>
<evidence type="ECO:0000256" key="5">
    <source>
        <dbReference type="ARBA" id="ARBA00022692"/>
    </source>
</evidence>
<dbReference type="GO" id="GO:0005886">
    <property type="term" value="C:plasma membrane"/>
    <property type="evidence" value="ECO:0007669"/>
    <property type="project" value="UniProtKB-SubCell"/>
</dbReference>
<keyword evidence="7 8" id="KW-0472">Membrane</keyword>
<evidence type="ECO:0000256" key="7">
    <source>
        <dbReference type="ARBA" id="ARBA00023136"/>
    </source>
</evidence>
<evidence type="ECO:0000256" key="6">
    <source>
        <dbReference type="ARBA" id="ARBA00022989"/>
    </source>
</evidence>
<dbReference type="OrthoDB" id="915562at2"/>
<feature type="transmembrane region" description="Helical" evidence="8">
    <location>
        <begin position="378"/>
        <end position="404"/>
    </location>
</feature>
<comment type="subcellular location">
    <subcellularLocation>
        <location evidence="1">Cell membrane</location>
        <topology evidence="1">Multi-pass membrane protein</topology>
    </subcellularLocation>
</comment>
<evidence type="ECO:0000313" key="10">
    <source>
        <dbReference type="EMBL" id="QCK86246.1"/>
    </source>
</evidence>
<dbReference type="PANTHER" id="PTHR33908:SF11">
    <property type="entry name" value="MEMBRANE PROTEIN"/>
    <property type="match status" value="1"/>
</dbReference>
<feature type="transmembrane region" description="Helical" evidence="8">
    <location>
        <begin position="180"/>
        <end position="201"/>
    </location>
</feature>
<sequence>MAVGTRLVAWDKCWHVSACDRSGIPHALMSLPAPPHTSAAAADVRSSPDIICLLILGLSWLAAIAVVGPRGEFPINDDWAYAVTVKALVQDHRLVFSDWIAANNLTSALWGSLFALVFGYSFETLRLSTLVAGLLGGAALYGWARQSGASPARSLMAAFCLMFNPFYVQLSFSFMTDVPFTAALTIAMALITRGALGGHGGATAGGWAAALFALLMRQVGMAIPLAHAVANIVTRRPTWRSMAWAVLPVIAFVAVQRGYARFLAETGRMPELFGTNSELMLQRLAGPLSVTIEGAAAFLLYLLLYLGLFLGPLTVMFAAPAFRRLGPAIKLRLGAVLLGATLLVTVTMLALGHPMPVWSNTLTESGLGVDGHGPRAPYLMWAALTLVGCLSGWSLLAALIVHCLRWREWPPAMRWSMLFAGSTALIIAAPIAITPLRFDRYLLPMLPCLIMLAVMGAGGGGELRRPARAGEVVFWLAMALTAAFSVLSTRDYMASRRVHDAAVSALIDQGIPSERIDAGWVLNGYRNFGRFGITRDPETWLLTPDYVVASRPAPGYDIIESRPVQRWLPWAVGRTPILVMRKRSVP</sequence>
<dbReference type="InterPro" id="IPR050297">
    <property type="entry name" value="LipidA_mod_glycosyltrf_83"/>
</dbReference>
<accession>A0A4D7QLK5</accession>
<protein>
    <submittedName>
        <fullName evidence="10">Glycosyltransferase family 39 protein</fullName>
    </submittedName>
</protein>
<feature type="transmembrane region" description="Helical" evidence="8">
    <location>
        <begin position="207"/>
        <end position="230"/>
    </location>
</feature>
<keyword evidence="5 8" id="KW-0812">Transmembrane</keyword>
<feature type="transmembrane region" description="Helical" evidence="8">
    <location>
        <begin position="331"/>
        <end position="351"/>
    </location>
</feature>
<feature type="transmembrane region" description="Helical" evidence="8">
    <location>
        <begin position="298"/>
        <end position="319"/>
    </location>
</feature>
<keyword evidence="4 10" id="KW-0808">Transferase</keyword>
<dbReference type="AlphaFoldDB" id="A0A4D7QLK5"/>
<feature type="transmembrane region" description="Helical" evidence="8">
    <location>
        <begin position="441"/>
        <end position="460"/>
    </location>
</feature>
<dbReference type="GO" id="GO:0016763">
    <property type="term" value="F:pentosyltransferase activity"/>
    <property type="evidence" value="ECO:0007669"/>
    <property type="project" value="TreeGrafter"/>
</dbReference>
<keyword evidence="11" id="KW-1185">Reference proteome</keyword>
<evidence type="ECO:0000256" key="3">
    <source>
        <dbReference type="ARBA" id="ARBA00022676"/>
    </source>
</evidence>
<feature type="transmembrane region" description="Helical" evidence="8">
    <location>
        <begin position="242"/>
        <end position="260"/>
    </location>
</feature>
<dbReference type="GO" id="GO:0009103">
    <property type="term" value="P:lipopolysaccharide biosynthetic process"/>
    <property type="evidence" value="ECO:0007669"/>
    <property type="project" value="UniProtKB-ARBA"/>
</dbReference>
<feature type="transmembrane region" description="Helical" evidence="8">
    <location>
        <begin position="99"/>
        <end position="120"/>
    </location>
</feature>
<feature type="transmembrane region" description="Helical" evidence="8">
    <location>
        <begin position="416"/>
        <end position="435"/>
    </location>
</feature>
<feature type="domain" description="Glycosyltransferase RgtA/B/C/D-like" evidence="9">
    <location>
        <begin position="112"/>
        <end position="255"/>
    </location>
</feature>
<dbReference type="InterPro" id="IPR038731">
    <property type="entry name" value="RgtA/B/C-like"/>
</dbReference>
<reference evidence="10 11" key="1">
    <citation type="submission" date="2019-04" db="EMBL/GenBank/DDBJ databases">
        <title>Phreatobacter aquaticus sp. nov.</title>
        <authorList>
            <person name="Choi A."/>
            <person name="Baek K."/>
        </authorList>
    </citation>
    <scope>NUCLEOTIDE SEQUENCE [LARGE SCALE GENOMIC DNA]</scope>
    <source>
        <strain evidence="10 11">NMCR1094</strain>
    </source>
</reference>
<keyword evidence="3" id="KW-0328">Glycosyltransferase</keyword>
<keyword evidence="2" id="KW-1003">Cell membrane</keyword>
<dbReference type="EMBL" id="CP039865">
    <property type="protein sequence ID" value="QCK86246.1"/>
    <property type="molecule type" value="Genomic_DNA"/>
</dbReference>